<dbReference type="AlphaFoldDB" id="A0A4Q1AQ57"/>
<protein>
    <submittedName>
        <fullName evidence="1">Uncharacterized protein</fullName>
    </submittedName>
</protein>
<accession>A0A4Q1AQ57</accession>
<sequence length="87" mass="10160">MKIDSNVEYVPIESYSQIKKGTNKENIENSDIERSYKINISSTPKEEIKNKTVSLESLNSKTIIQSRNGYVNEERVIMKKELFKLKF</sequence>
<dbReference type="RefSeq" id="WP_129062654.1">
    <property type="nucleotide sequence ID" value="NZ_NXIE01000007.1"/>
</dbReference>
<name>A0A4Q1AQ57_9BACT</name>
<dbReference type="Proteomes" id="UP000289718">
    <property type="component" value="Unassembled WGS sequence"/>
</dbReference>
<proteinExistence type="predicted"/>
<evidence type="ECO:0000313" key="1">
    <source>
        <dbReference type="EMBL" id="RXK11563.1"/>
    </source>
</evidence>
<reference evidence="1 2" key="1">
    <citation type="submission" date="2017-09" db="EMBL/GenBank/DDBJ databases">
        <title>Genomics of the genus Arcobacter.</title>
        <authorList>
            <person name="Perez-Cataluna A."/>
            <person name="Figueras M.J."/>
            <person name="Salas-Masso N."/>
        </authorList>
    </citation>
    <scope>NUCLEOTIDE SEQUENCE [LARGE SCALE GENOMIC DNA]</scope>
    <source>
        <strain evidence="1 2">F156-34</strain>
    </source>
</reference>
<organism evidence="1 2">
    <name type="scientific">Halarcobacter mediterraneus</name>
    <dbReference type="NCBI Taxonomy" id="2023153"/>
    <lineage>
        <taxon>Bacteria</taxon>
        <taxon>Pseudomonadati</taxon>
        <taxon>Campylobacterota</taxon>
        <taxon>Epsilonproteobacteria</taxon>
        <taxon>Campylobacterales</taxon>
        <taxon>Arcobacteraceae</taxon>
        <taxon>Halarcobacter</taxon>
    </lineage>
</organism>
<keyword evidence="2" id="KW-1185">Reference proteome</keyword>
<dbReference type="EMBL" id="NXIE01000007">
    <property type="protein sequence ID" value="RXK11563.1"/>
    <property type="molecule type" value="Genomic_DNA"/>
</dbReference>
<gene>
    <name evidence="1" type="ORF">CP965_13565</name>
</gene>
<comment type="caution">
    <text evidence="1">The sequence shown here is derived from an EMBL/GenBank/DDBJ whole genome shotgun (WGS) entry which is preliminary data.</text>
</comment>
<evidence type="ECO:0000313" key="2">
    <source>
        <dbReference type="Proteomes" id="UP000289718"/>
    </source>
</evidence>